<keyword evidence="4" id="KW-1185">Reference proteome</keyword>
<reference evidence="3" key="2">
    <citation type="submission" date="2021-08" db="EMBL/GenBank/DDBJ databases">
        <authorList>
            <person name="Gostincar C."/>
            <person name="Sun X."/>
            <person name="Song Z."/>
            <person name="Gunde-Cimerman N."/>
        </authorList>
    </citation>
    <scope>NUCLEOTIDE SEQUENCE</scope>
    <source>
        <strain evidence="3">EXF-9298</strain>
    </source>
</reference>
<dbReference type="Pfam" id="PF09428">
    <property type="entry name" value="DUF2011"/>
    <property type="match status" value="1"/>
</dbReference>
<accession>A0A9P8G745</accession>
<proteinExistence type="predicted"/>
<protein>
    <submittedName>
        <fullName evidence="3">Guanylate kinase</fullName>
    </submittedName>
</protein>
<dbReference type="InterPro" id="IPR031915">
    <property type="entry name" value="Clr2_N"/>
</dbReference>
<evidence type="ECO:0000313" key="4">
    <source>
        <dbReference type="Proteomes" id="UP000729357"/>
    </source>
</evidence>
<feature type="compositionally biased region" description="Acidic residues" evidence="1">
    <location>
        <begin position="504"/>
        <end position="519"/>
    </location>
</feature>
<feature type="non-terminal residue" evidence="3">
    <location>
        <position position="1"/>
    </location>
</feature>
<feature type="domain" description="Cryptic loci regulator 2 N-terminal" evidence="2">
    <location>
        <begin position="769"/>
        <end position="815"/>
    </location>
</feature>
<feature type="compositionally biased region" description="Basic residues" evidence="1">
    <location>
        <begin position="477"/>
        <end position="497"/>
    </location>
</feature>
<feature type="compositionally biased region" description="Basic residues" evidence="1">
    <location>
        <begin position="436"/>
        <end position="451"/>
    </location>
</feature>
<name>A0A9P8G745_AURME</name>
<dbReference type="EMBL" id="JAHFXS010000001">
    <property type="protein sequence ID" value="KAG9991682.1"/>
    <property type="molecule type" value="Genomic_DNA"/>
</dbReference>
<comment type="caution">
    <text evidence="3">The sequence shown here is derived from an EMBL/GenBank/DDBJ whole genome shotgun (WGS) entry which is preliminary data.</text>
</comment>
<dbReference type="Proteomes" id="UP000729357">
    <property type="component" value="Unassembled WGS sequence"/>
</dbReference>
<evidence type="ECO:0000313" key="3">
    <source>
        <dbReference type="EMBL" id="KAG9991682.1"/>
    </source>
</evidence>
<dbReference type="InterPro" id="IPR018555">
    <property type="entry name" value="C630.06c-like"/>
</dbReference>
<feature type="compositionally biased region" description="Basic and acidic residues" evidence="1">
    <location>
        <begin position="457"/>
        <end position="476"/>
    </location>
</feature>
<evidence type="ECO:0000256" key="1">
    <source>
        <dbReference type="SAM" id="MobiDB-lite"/>
    </source>
</evidence>
<dbReference type="AlphaFoldDB" id="A0A9P8G745"/>
<evidence type="ECO:0000259" key="2">
    <source>
        <dbReference type="Pfam" id="PF16761"/>
    </source>
</evidence>
<sequence length="817" mass="89339">LACSIFGLLEVVVDNDLVENAGGLCKLELVLGLSETLGDGVFGIGRVQVRTASRRKKIEGSDAYLHLNIQDAGAVLLSNILDSLDAGAVVVAAELGVLDEALLINELQEFLLGDEVVLDTVLFLASGLASSVLDGEAEAVGVLLEQTVQVSRLARARRPGDDDGTVGVFWGASCQSMALILHVRWWCERTDGHSGERQNMERKKLIGRNLISWFDLAGSSLVSLSSSEPHSVFRPNSDAVIRRANHNLNNKDMATVAGAVQVSRSDLNGSPQSSRASSPDLDTLERLGANLQFEVVDHAPQPIETTENHQDEDEELEFQLFAPTKSTADASTPAPVAQKIRIRSPSEEAREPGIIGYGRPLSYYHTGELDPVRAKEYETAAVSGADVLAMSKLPCTGCAYPWKVITIPSSQAKAALAAAAAQNPAAEALLPDVPKKRTRLGKKDRIKKRQKLAALKAKKEEESKSKEEKERLEREKKARRNREKKFKKRARDKAKKAAGKEGDNADGSDAESDAESNADEVKEEIDINHNFYNGAAHEISLQLHEPGYKEDRLTRRPCDVSLQGPSIANTSHIQKQGSLPLLDQPLACCLPGTTTSPGLPLVIYPTEYRILFSVAMQEYNCAWCSIFRKPINGQSGSDDCSISKRKVAANSNVKMHKACHQGKSYQISTQTASKSMRSRALLGFAHIDLSAPIYGSDGTGIVPNEPDERVEAADDFLVHVKNAFHRQLRKAGPQGDAMRARFGKRAIPLLFPSCVSSTDESNSTSRYWRVRVYGRRDIRIYGHPSGRSYNSAAKFMLHVVFLLDLKVNRCECDLCGH</sequence>
<dbReference type="Pfam" id="PF16761">
    <property type="entry name" value="Clr2_transil"/>
    <property type="match status" value="1"/>
</dbReference>
<gene>
    <name evidence="3" type="ORF">KCU98_g48</name>
</gene>
<dbReference type="GO" id="GO:0016301">
    <property type="term" value="F:kinase activity"/>
    <property type="evidence" value="ECO:0007669"/>
    <property type="project" value="UniProtKB-KW"/>
</dbReference>
<keyword evidence="3" id="KW-0808">Transferase</keyword>
<reference evidence="3" key="1">
    <citation type="journal article" date="2021" name="J Fungi (Basel)">
        <title>Virulence traits and population genomics of the black yeast Aureobasidium melanogenum.</title>
        <authorList>
            <person name="Cernosa A."/>
            <person name="Sun X."/>
            <person name="Gostincar C."/>
            <person name="Fang C."/>
            <person name="Gunde-Cimerman N."/>
            <person name="Song Z."/>
        </authorList>
    </citation>
    <scope>NUCLEOTIDE SEQUENCE</scope>
    <source>
        <strain evidence="3">EXF-9298</strain>
    </source>
</reference>
<feature type="region of interest" description="Disordered" evidence="1">
    <location>
        <begin position="430"/>
        <end position="519"/>
    </location>
</feature>
<organism evidence="3 4">
    <name type="scientific">Aureobasidium melanogenum</name>
    <name type="common">Aureobasidium pullulans var. melanogenum</name>
    <dbReference type="NCBI Taxonomy" id="46634"/>
    <lineage>
        <taxon>Eukaryota</taxon>
        <taxon>Fungi</taxon>
        <taxon>Dikarya</taxon>
        <taxon>Ascomycota</taxon>
        <taxon>Pezizomycotina</taxon>
        <taxon>Dothideomycetes</taxon>
        <taxon>Dothideomycetidae</taxon>
        <taxon>Dothideales</taxon>
        <taxon>Saccotheciaceae</taxon>
        <taxon>Aureobasidium</taxon>
    </lineage>
</organism>
<feature type="non-terminal residue" evidence="3">
    <location>
        <position position="817"/>
    </location>
</feature>
<keyword evidence="3" id="KW-0418">Kinase</keyword>